<reference evidence="2" key="1">
    <citation type="journal article" date="2023" name="Mol. Phylogenet. Evol.">
        <title>Genome-scale phylogeny and comparative genomics of the fungal order Sordariales.</title>
        <authorList>
            <person name="Hensen N."/>
            <person name="Bonometti L."/>
            <person name="Westerberg I."/>
            <person name="Brannstrom I.O."/>
            <person name="Guillou S."/>
            <person name="Cros-Aarteil S."/>
            <person name="Calhoun S."/>
            <person name="Haridas S."/>
            <person name="Kuo A."/>
            <person name="Mondo S."/>
            <person name="Pangilinan J."/>
            <person name="Riley R."/>
            <person name="LaButti K."/>
            <person name="Andreopoulos B."/>
            <person name="Lipzen A."/>
            <person name="Chen C."/>
            <person name="Yan M."/>
            <person name="Daum C."/>
            <person name="Ng V."/>
            <person name="Clum A."/>
            <person name="Steindorff A."/>
            <person name="Ohm R.A."/>
            <person name="Martin F."/>
            <person name="Silar P."/>
            <person name="Natvig D.O."/>
            <person name="Lalanne C."/>
            <person name="Gautier V."/>
            <person name="Ament-Velasquez S.L."/>
            <person name="Kruys A."/>
            <person name="Hutchinson M.I."/>
            <person name="Powell A.J."/>
            <person name="Barry K."/>
            <person name="Miller A.N."/>
            <person name="Grigoriev I.V."/>
            <person name="Debuchy R."/>
            <person name="Gladieux P."/>
            <person name="Hiltunen Thoren M."/>
            <person name="Johannesson H."/>
        </authorList>
    </citation>
    <scope>NUCLEOTIDE SEQUENCE</scope>
    <source>
        <strain evidence="2">CBS 123565</strain>
    </source>
</reference>
<sequence length="109" mass="12122">MVLYRWRTISGRQDERMRETAMTGPRDSSRPHGICCSAAQNLEPYSTEGPLAKCPGYRASNVQTSATGLVADLKLAGAACNTRRGPISRTSVWKSRTRPIRGQWRARMP</sequence>
<dbReference type="Proteomes" id="UP001304895">
    <property type="component" value="Unassembled WGS sequence"/>
</dbReference>
<evidence type="ECO:0000313" key="3">
    <source>
        <dbReference type="Proteomes" id="UP001304895"/>
    </source>
</evidence>
<dbReference type="AlphaFoldDB" id="A0AAN6UDV6"/>
<evidence type="ECO:0000256" key="1">
    <source>
        <dbReference type="SAM" id="MobiDB-lite"/>
    </source>
</evidence>
<comment type="caution">
    <text evidence="2">The sequence shown here is derived from an EMBL/GenBank/DDBJ whole genome shotgun (WGS) entry which is preliminary data.</text>
</comment>
<feature type="region of interest" description="Disordered" evidence="1">
    <location>
        <begin position="89"/>
        <end position="109"/>
    </location>
</feature>
<keyword evidence="3" id="KW-1185">Reference proteome</keyword>
<dbReference type="EMBL" id="MU853427">
    <property type="protein sequence ID" value="KAK4131223.1"/>
    <property type="molecule type" value="Genomic_DNA"/>
</dbReference>
<gene>
    <name evidence="2" type="ORF">BT67DRAFT_166576</name>
</gene>
<accession>A0AAN6UDV6</accession>
<evidence type="ECO:0000313" key="2">
    <source>
        <dbReference type="EMBL" id="KAK4131223.1"/>
    </source>
</evidence>
<reference evidence="2" key="2">
    <citation type="submission" date="2023-05" db="EMBL/GenBank/DDBJ databases">
        <authorList>
            <consortium name="Lawrence Berkeley National Laboratory"/>
            <person name="Steindorff A."/>
            <person name="Hensen N."/>
            <person name="Bonometti L."/>
            <person name="Westerberg I."/>
            <person name="Brannstrom I.O."/>
            <person name="Guillou S."/>
            <person name="Cros-Aarteil S."/>
            <person name="Calhoun S."/>
            <person name="Haridas S."/>
            <person name="Kuo A."/>
            <person name="Mondo S."/>
            <person name="Pangilinan J."/>
            <person name="Riley R."/>
            <person name="Labutti K."/>
            <person name="Andreopoulos B."/>
            <person name="Lipzen A."/>
            <person name="Chen C."/>
            <person name="Yanf M."/>
            <person name="Daum C."/>
            <person name="Ng V."/>
            <person name="Clum A."/>
            <person name="Ohm R."/>
            <person name="Martin F."/>
            <person name="Silar P."/>
            <person name="Natvig D."/>
            <person name="Lalanne C."/>
            <person name="Gautier V."/>
            <person name="Ament-Velasquez S.L."/>
            <person name="Kruys A."/>
            <person name="Hutchinson M.I."/>
            <person name="Powell A.J."/>
            <person name="Barry K."/>
            <person name="Miller A.N."/>
            <person name="Grigoriev I.V."/>
            <person name="Debuchy R."/>
            <person name="Gladieux P."/>
            <person name="Thoren M.H."/>
            <person name="Johannesson H."/>
        </authorList>
    </citation>
    <scope>NUCLEOTIDE SEQUENCE</scope>
    <source>
        <strain evidence="2">CBS 123565</strain>
    </source>
</reference>
<proteinExistence type="predicted"/>
<name>A0AAN6UDV6_9PEZI</name>
<protein>
    <submittedName>
        <fullName evidence="2">Uncharacterized protein</fullName>
    </submittedName>
</protein>
<organism evidence="2 3">
    <name type="scientific">Trichocladium antarcticum</name>
    <dbReference type="NCBI Taxonomy" id="1450529"/>
    <lineage>
        <taxon>Eukaryota</taxon>
        <taxon>Fungi</taxon>
        <taxon>Dikarya</taxon>
        <taxon>Ascomycota</taxon>
        <taxon>Pezizomycotina</taxon>
        <taxon>Sordariomycetes</taxon>
        <taxon>Sordariomycetidae</taxon>
        <taxon>Sordariales</taxon>
        <taxon>Chaetomiaceae</taxon>
        <taxon>Trichocladium</taxon>
    </lineage>
</organism>